<dbReference type="OrthoDB" id="5983381at2759"/>
<name>A0A3N0YQ49_ANAGA</name>
<keyword evidence="1" id="KW-0176">Collagen</keyword>
<dbReference type="EMBL" id="RJVU01033627">
    <property type="protein sequence ID" value="ROL48001.1"/>
    <property type="molecule type" value="Genomic_DNA"/>
</dbReference>
<evidence type="ECO:0000313" key="1">
    <source>
        <dbReference type="EMBL" id="ROL48001.1"/>
    </source>
</evidence>
<dbReference type="AlphaFoldDB" id="A0A3N0YQ49"/>
<dbReference type="Proteomes" id="UP000281406">
    <property type="component" value="Unassembled WGS sequence"/>
</dbReference>
<dbReference type="GO" id="GO:0005581">
    <property type="term" value="C:collagen trimer"/>
    <property type="evidence" value="ECO:0007669"/>
    <property type="project" value="UniProtKB-KW"/>
</dbReference>
<evidence type="ECO:0000313" key="2">
    <source>
        <dbReference type="Proteomes" id="UP000281406"/>
    </source>
</evidence>
<keyword evidence="2" id="KW-1185">Reference proteome</keyword>
<sequence>MLSASSVAVCLFMNVKTSHLERKIELLEMERLSVIQPVHATLDAHETLWDAIEKLVQERLKEGESKIRTAREAAQECTCPPGWFFCKYLRCF</sequence>
<gene>
    <name evidence="1" type="ORF">DPX16_18601</name>
</gene>
<protein>
    <submittedName>
        <fullName evidence="1">Collagen alpha-1(XXV) chain</fullName>
    </submittedName>
</protein>
<reference evidence="1 2" key="1">
    <citation type="submission" date="2018-10" db="EMBL/GenBank/DDBJ databases">
        <title>Genome assembly for a Yunnan-Guizhou Plateau 3E fish, Anabarilius grahami (Regan), and its evolutionary and genetic applications.</title>
        <authorList>
            <person name="Jiang W."/>
        </authorList>
    </citation>
    <scope>NUCLEOTIDE SEQUENCE [LARGE SCALE GENOMIC DNA]</scope>
    <source>
        <strain evidence="1">AG-KIZ</strain>
        <tissue evidence="1">Muscle</tissue>
    </source>
</reference>
<accession>A0A3N0YQ49</accession>
<proteinExistence type="predicted"/>
<organism evidence="1 2">
    <name type="scientific">Anabarilius grahami</name>
    <name type="common">Kanglang fish</name>
    <name type="synonym">Barilius grahami</name>
    <dbReference type="NCBI Taxonomy" id="495550"/>
    <lineage>
        <taxon>Eukaryota</taxon>
        <taxon>Metazoa</taxon>
        <taxon>Chordata</taxon>
        <taxon>Craniata</taxon>
        <taxon>Vertebrata</taxon>
        <taxon>Euteleostomi</taxon>
        <taxon>Actinopterygii</taxon>
        <taxon>Neopterygii</taxon>
        <taxon>Teleostei</taxon>
        <taxon>Ostariophysi</taxon>
        <taxon>Cypriniformes</taxon>
        <taxon>Xenocyprididae</taxon>
        <taxon>Xenocypridinae</taxon>
        <taxon>Xenocypridinae incertae sedis</taxon>
        <taxon>Anabarilius</taxon>
    </lineage>
</organism>
<comment type="caution">
    <text evidence="1">The sequence shown here is derived from an EMBL/GenBank/DDBJ whole genome shotgun (WGS) entry which is preliminary data.</text>
</comment>